<evidence type="ECO:0000256" key="3">
    <source>
        <dbReference type="ARBA" id="ARBA00022989"/>
    </source>
</evidence>
<feature type="transmembrane region" description="Helical" evidence="6">
    <location>
        <begin position="70"/>
        <end position="91"/>
    </location>
</feature>
<comment type="caution">
    <text evidence="6">Lacks conserved residue(s) required for the propagation of feature annotation.</text>
</comment>
<comment type="subcellular location">
    <subcellularLocation>
        <location evidence="6">Endoplasmic reticulum membrane</location>
        <topology evidence="6">Multi-pass membrane protein</topology>
    </subcellularLocation>
    <subcellularLocation>
        <location evidence="6">Endoplasmic reticulum-Golgi intermediate compartment membrane</location>
        <topology evidence="6">Multi-pass membrane protein</topology>
    </subcellularLocation>
    <subcellularLocation>
        <location evidence="6">Cytoplasmic vesicle</location>
        <location evidence="6">COPII-coated vesicle membrane</location>
        <topology evidence="6">Multi-pass membrane protein</topology>
    </subcellularLocation>
</comment>
<dbReference type="PANTHER" id="PTHR31792:SF3">
    <property type="entry name" value="VACUOLAR ATPASE ASSEMBLY INTEGRAL MEMBRANE PROTEIN VMA21"/>
    <property type="match status" value="1"/>
</dbReference>
<evidence type="ECO:0000313" key="8">
    <source>
        <dbReference type="EMBL" id="PVI03725.1"/>
    </source>
</evidence>
<keyword evidence="4 6" id="KW-0472">Membrane</keyword>
<evidence type="ECO:0000256" key="5">
    <source>
        <dbReference type="ARBA" id="ARBA00023329"/>
    </source>
</evidence>
<feature type="transmembrane region" description="Helical" evidence="6">
    <location>
        <begin position="37"/>
        <end position="58"/>
    </location>
</feature>
<accession>A0A2V1E2R0</accession>
<comment type="similarity">
    <text evidence="6">Belongs to the VMA21 family.</text>
</comment>
<dbReference type="GO" id="GO:0005789">
    <property type="term" value="C:endoplasmic reticulum membrane"/>
    <property type="evidence" value="ECO:0007669"/>
    <property type="project" value="UniProtKB-SubCell"/>
</dbReference>
<dbReference type="Proteomes" id="UP000244855">
    <property type="component" value="Unassembled WGS sequence"/>
</dbReference>
<sequence>MQEPLPRLRKTDPSEAGKDSHASQEPSNIAPAVPASVIWTLLSFTFAMVTLPIGTYFFTVKYIFNGNSTYAGGLAALMANVVLISYVILAFKDDQAEQKEEQEKRKKAL</sequence>
<keyword evidence="2 6" id="KW-0256">Endoplasmic reticulum</keyword>
<dbReference type="HAMAP" id="MF_03058">
    <property type="entry name" value="VMA21"/>
    <property type="match status" value="1"/>
</dbReference>
<protein>
    <submittedName>
        <fullName evidence="8">Uncharacterized protein</fullName>
    </submittedName>
</protein>
<gene>
    <name evidence="8" type="ORF">DM02DRAFT_520060</name>
</gene>
<evidence type="ECO:0000256" key="6">
    <source>
        <dbReference type="HAMAP-Rule" id="MF_03058"/>
    </source>
</evidence>
<comment type="function">
    <text evidence="6">Required for the assembly of the V0 complex of the vacuolar ATPase (V-ATPase) in the endoplasmic reticulum.</text>
</comment>
<dbReference type="AlphaFoldDB" id="A0A2V1E2R0"/>
<keyword evidence="1 6" id="KW-0812">Transmembrane</keyword>
<evidence type="ECO:0000256" key="7">
    <source>
        <dbReference type="SAM" id="MobiDB-lite"/>
    </source>
</evidence>
<evidence type="ECO:0000256" key="2">
    <source>
        <dbReference type="ARBA" id="ARBA00022824"/>
    </source>
</evidence>
<dbReference type="EMBL" id="KZ805328">
    <property type="protein sequence ID" value="PVI03725.1"/>
    <property type="molecule type" value="Genomic_DNA"/>
</dbReference>
<dbReference type="OrthoDB" id="160405at2759"/>
<proteinExistence type="inferred from homology"/>
<dbReference type="STRING" id="97972.A0A2V1E2R0"/>
<reference evidence="8 9" key="1">
    <citation type="journal article" date="2018" name="Sci. Rep.">
        <title>Comparative genomics provides insights into the lifestyle and reveals functional heterogeneity of dark septate endophytic fungi.</title>
        <authorList>
            <person name="Knapp D.G."/>
            <person name="Nemeth J.B."/>
            <person name="Barry K."/>
            <person name="Hainaut M."/>
            <person name="Henrissat B."/>
            <person name="Johnson J."/>
            <person name="Kuo A."/>
            <person name="Lim J.H.P."/>
            <person name="Lipzen A."/>
            <person name="Nolan M."/>
            <person name="Ohm R.A."/>
            <person name="Tamas L."/>
            <person name="Grigoriev I.V."/>
            <person name="Spatafora J.W."/>
            <person name="Nagy L.G."/>
            <person name="Kovacs G.M."/>
        </authorList>
    </citation>
    <scope>NUCLEOTIDE SEQUENCE [LARGE SCALE GENOMIC DNA]</scope>
    <source>
        <strain evidence="8 9">DSE2036</strain>
    </source>
</reference>
<evidence type="ECO:0000313" key="9">
    <source>
        <dbReference type="Proteomes" id="UP000244855"/>
    </source>
</evidence>
<feature type="compositionally biased region" description="Basic and acidic residues" evidence="7">
    <location>
        <begin position="9"/>
        <end position="22"/>
    </location>
</feature>
<organism evidence="8 9">
    <name type="scientific">Periconia macrospinosa</name>
    <dbReference type="NCBI Taxonomy" id="97972"/>
    <lineage>
        <taxon>Eukaryota</taxon>
        <taxon>Fungi</taxon>
        <taxon>Dikarya</taxon>
        <taxon>Ascomycota</taxon>
        <taxon>Pezizomycotina</taxon>
        <taxon>Dothideomycetes</taxon>
        <taxon>Pleosporomycetidae</taxon>
        <taxon>Pleosporales</taxon>
        <taxon>Massarineae</taxon>
        <taxon>Periconiaceae</taxon>
        <taxon>Periconia</taxon>
    </lineage>
</organism>
<keyword evidence="9" id="KW-1185">Reference proteome</keyword>
<dbReference type="Pfam" id="PF09446">
    <property type="entry name" value="VMA21"/>
    <property type="match status" value="1"/>
</dbReference>
<feature type="region of interest" description="Disordered" evidence="7">
    <location>
        <begin position="1"/>
        <end position="28"/>
    </location>
</feature>
<dbReference type="GO" id="GO:0070072">
    <property type="term" value="P:vacuolar proton-transporting V-type ATPase complex assembly"/>
    <property type="evidence" value="ECO:0007669"/>
    <property type="project" value="UniProtKB-UniRule"/>
</dbReference>
<dbReference type="GO" id="GO:0033116">
    <property type="term" value="C:endoplasmic reticulum-Golgi intermediate compartment membrane"/>
    <property type="evidence" value="ECO:0007669"/>
    <property type="project" value="UniProtKB-SubCell"/>
</dbReference>
<evidence type="ECO:0000256" key="1">
    <source>
        <dbReference type="ARBA" id="ARBA00022692"/>
    </source>
</evidence>
<name>A0A2V1E2R0_9PLEO</name>
<dbReference type="InterPro" id="IPR019013">
    <property type="entry name" value="Vma21"/>
</dbReference>
<keyword evidence="5 6" id="KW-0968">Cytoplasmic vesicle</keyword>
<keyword evidence="3 6" id="KW-1133">Transmembrane helix</keyword>
<dbReference type="PANTHER" id="PTHR31792">
    <property type="entry name" value="VACUOLAR ATPASE ASSEMBLY INTEGRAL MEMBRANE PROTEIN VMA21"/>
    <property type="match status" value="1"/>
</dbReference>
<dbReference type="GO" id="GO:0012507">
    <property type="term" value="C:ER to Golgi transport vesicle membrane"/>
    <property type="evidence" value="ECO:0007669"/>
    <property type="project" value="UniProtKB-SubCell"/>
</dbReference>
<evidence type="ECO:0000256" key="4">
    <source>
        <dbReference type="ARBA" id="ARBA00023136"/>
    </source>
</evidence>